<dbReference type="InterPro" id="IPR008490">
    <property type="entry name" value="Transposase_InsH_N"/>
</dbReference>
<dbReference type="PANTHER" id="PTHR35604:SF2">
    <property type="entry name" value="TRANSPOSASE INSH FOR INSERTION SEQUENCE ELEMENT IS5A-RELATED"/>
    <property type="match status" value="1"/>
</dbReference>
<feature type="compositionally biased region" description="Basic residues" evidence="1">
    <location>
        <begin position="158"/>
        <end position="172"/>
    </location>
</feature>
<feature type="domain" description="Transposase IS4-like" evidence="2">
    <location>
        <begin position="208"/>
        <end position="365"/>
    </location>
</feature>
<evidence type="ECO:0000256" key="1">
    <source>
        <dbReference type="SAM" id="MobiDB-lite"/>
    </source>
</evidence>
<dbReference type="Pfam" id="PF05598">
    <property type="entry name" value="DUF772"/>
    <property type="match status" value="1"/>
</dbReference>
<keyword evidence="5" id="KW-1185">Reference proteome</keyword>
<evidence type="ECO:0000313" key="4">
    <source>
        <dbReference type="EMBL" id="MBF5058612.1"/>
    </source>
</evidence>
<sequence>MYHTLSQYWNKIQGSLFPELEEELGPLTEKQMQLISILEMVRIEQFLTSSFGCVGRPPKNRPALARAFVAKSVYNMATTTALVDRLKSDLSLCQICGWEQRGQVPDESIFCRVFAEFSASELPKRVHNALIKKVYENRIIGDLSRDSTSINARERPAPKKKKSKKAKKRGRPKKGEEAPKELKRLDRQLKMTQQERLNDLPKNCDVGAKANSKGNREYWIGYKCHIDTANGDIPISCLVTSASLHDSQAAIPLAEETASKVTSLYDLMDSAYDCPQIIEHSKSLEHTPIIDVNPRRDALAKAEFKAEAKAQKTVNWKPPEKIRYNQRSSAERVNSRLKDDFGGRMIRVRGNVKVACHLMFGILALTADALLNLVR</sequence>
<dbReference type="Pfam" id="PF01609">
    <property type="entry name" value="DDE_Tnp_1"/>
    <property type="match status" value="1"/>
</dbReference>
<dbReference type="InterPro" id="IPR002559">
    <property type="entry name" value="Transposase_11"/>
</dbReference>
<evidence type="ECO:0000313" key="5">
    <source>
        <dbReference type="Proteomes" id="UP001194714"/>
    </source>
</evidence>
<evidence type="ECO:0008006" key="6">
    <source>
        <dbReference type="Google" id="ProtNLM"/>
    </source>
</evidence>
<dbReference type="EMBL" id="JAAEJV010000002">
    <property type="protein sequence ID" value="MBF5058612.1"/>
    <property type="molecule type" value="Genomic_DNA"/>
</dbReference>
<dbReference type="RefSeq" id="WP_194846888.1">
    <property type="nucleotide sequence ID" value="NZ_JAAEJV010000002.1"/>
</dbReference>
<organism evidence="4 5">
    <name type="scientific">Candidatus Neptunichlamydia vexilliferae</name>
    <dbReference type="NCBI Taxonomy" id="1651774"/>
    <lineage>
        <taxon>Bacteria</taxon>
        <taxon>Pseudomonadati</taxon>
        <taxon>Chlamydiota</taxon>
        <taxon>Chlamydiia</taxon>
        <taxon>Parachlamydiales</taxon>
        <taxon>Simkaniaceae</taxon>
        <taxon>Candidatus Neptunichlamydia</taxon>
    </lineage>
</organism>
<feature type="domain" description="Transposase InsH N-terminal" evidence="3">
    <location>
        <begin position="34"/>
        <end position="114"/>
    </location>
</feature>
<dbReference type="Proteomes" id="UP001194714">
    <property type="component" value="Unassembled WGS sequence"/>
</dbReference>
<protein>
    <recommendedName>
        <fullName evidence="6">Transposase</fullName>
    </recommendedName>
</protein>
<evidence type="ECO:0000259" key="2">
    <source>
        <dbReference type="Pfam" id="PF01609"/>
    </source>
</evidence>
<name>A0ABS0AYD8_9BACT</name>
<gene>
    <name evidence="4" type="ORF">NEPTK9_000109</name>
</gene>
<feature type="region of interest" description="Disordered" evidence="1">
    <location>
        <begin position="147"/>
        <end position="183"/>
    </location>
</feature>
<reference evidence="4 5" key="1">
    <citation type="submission" date="2020-01" db="EMBL/GenBank/DDBJ databases">
        <title>Draft genome sequence of Cand. Neptunochlamydia vexilliferae K9.</title>
        <authorList>
            <person name="Schulz F."/>
            <person name="Koestlbacher S."/>
            <person name="Wascher F."/>
            <person name="Pizzetti I."/>
            <person name="Horn M."/>
        </authorList>
    </citation>
    <scope>NUCLEOTIDE SEQUENCE [LARGE SCALE GENOMIC DNA]</scope>
    <source>
        <strain evidence="4 5">K9</strain>
    </source>
</reference>
<comment type="caution">
    <text evidence="4">The sequence shown here is derived from an EMBL/GenBank/DDBJ whole genome shotgun (WGS) entry which is preliminary data.</text>
</comment>
<feature type="compositionally biased region" description="Basic and acidic residues" evidence="1">
    <location>
        <begin position="173"/>
        <end position="183"/>
    </location>
</feature>
<proteinExistence type="predicted"/>
<evidence type="ECO:0000259" key="3">
    <source>
        <dbReference type="Pfam" id="PF05598"/>
    </source>
</evidence>
<accession>A0ABS0AYD8</accession>
<dbReference type="PANTHER" id="PTHR35604">
    <property type="entry name" value="TRANSPOSASE INSH FOR INSERTION SEQUENCE ELEMENT IS5A-RELATED"/>
    <property type="match status" value="1"/>
</dbReference>